<comment type="caution">
    <text evidence="9">The sequence shown here is derived from an EMBL/GenBank/DDBJ whole genome shotgun (WGS) entry which is preliminary data.</text>
</comment>
<dbReference type="Pfam" id="PF00266">
    <property type="entry name" value="Aminotran_5"/>
    <property type="match status" value="1"/>
</dbReference>
<sequence>MKTAEMLRWAGPLVERTARVLQSRESATTCQIHHPQTALPSGFALSSPPHDPTQVPVADSPVYLDGNATTPIDPQVVQSMAAYDQRSPGNPSSAHVHGARAETALRAARGEVAQLVGADPSQVIFMSGATEANNQVFHAISSKTGKQTAKPHLITSCIEHKSVLDACCRLQETLGWDVTYLPVGSDGVVRVQALEEALRPETLLVSIMLVNNEIGTRQPVWQIGRICKDRGVLFHVDAAQAVGKVHIDMRQLQADALSVSAHKFHGPKGIGALIVSPHMEQLIRQTPLLVGGGQERGLRSGTVPVPLAVGFGRASQLAREQLLHSLADAGELGKKFFHGIKKELEQGVAEICLNGSYEERVWSNVSVRIRGIDGGELLQQILPRVSCSSSSACNGAFHGSHVLEAIGVDTSRNAVLRFGLTRMTTGAEVEIAIESVVASIKKLRQL</sequence>
<comment type="similarity">
    <text evidence="2">Belongs to the class-V pyridoxal-phosphate-dependent aminotransferase family. NifS/IscS subfamily.</text>
</comment>
<keyword evidence="3" id="KW-0808">Transferase</keyword>
<dbReference type="Proteomes" id="UP000604046">
    <property type="component" value="Unassembled WGS sequence"/>
</dbReference>
<evidence type="ECO:0000256" key="4">
    <source>
        <dbReference type="ARBA" id="ARBA00022723"/>
    </source>
</evidence>
<dbReference type="PANTHER" id="PTHR11601:SF34">
    <property type="entry name" value="CYSTEINE DESULFURASE"/>
    <property type="match status" value="1"/>
</dbReference>
<dbReference type="Gene3D" id="3.40.640.10">
    <property type="entry name" value="Type I PLP-dependent aspartate aminotransferase-like (Major domain)"/>
    <property type="match status" value="1"/>
</dbReference>
<dbReference type="PANTHER" id="PTHR11601">
    <property type="entry name" value="CYSTEINE DESULFURYLASE FAMILY MEMBER"/>
    <property type="match status" value="1"/>
</dbReference>
<reference evidence="9" key="1">
    <citation type="submission" date="2021-02" db="EMBL/GenBank/DDBJ databases">
        <authorList>
            <person name="Dougan E. K."/>
            <person name="Rhodes N."/>
            <person name="Thang M."/>
            <person name="Chan C."/>
        </authorList>
    </citation>
    <scope>NUCLEOTIDE SEQUENCE</scope>
</reference>
<dbReference type="GO" id="GO:0016782">
    <property type="term" value="F:transferase activity, transferring sulphur-containing groups"/>
    <property type="evidence" value="ECO:0007669"/>
    <property type="project" value="UniProtKB-ARBA"/>
</dbReference>
<evidence type="ECO:0000256" key="2">
    <source>
        <dbReference type="ARBA" id="ARBA00006490"/>
    </source>
</evidence>
<name>A0A812TW02_9DINO</name>
<dbReference type="GO" id="GO:0046872">
    <property type="term" value="F:metal ion binding"/>
    <property type="evidence" value="ECO:0007669"/>
    <property type="project" value="UniProtKB-KW"/>
</dbReference>
<evidence type="ECO:0000313" key="9">
    <source>
        <dbReference type="EMBL" id="CAE7544904.1"/>
    </source>
</evidence>
<proteinExistence type="inferred from homology"/>
<dbReference type="Gene3D" id="1.10.260.50">
    <property type="match status" value="1"/>
</dbReference>
<keyword evidence="10" id="KW-1185">Reference proteome</keyword>
<evidence type="ECO:0000256" key="1">
    <source>
        <dbReference type="ARBA" id="ARBA00001933"/>
    </source>
</evidence>
<keyword evidence="6" id="KW-0408">Iron</keyword>
<dbReference type="PIRSF" id="PIRSF005572">
    <property type="entry name" value="NifS"/>
    <property type="match status" value="1"/>
</dbReference>
<dbReference type="InterPro" id="IPR015424">
    <property type="entry name" value="PyrdxlP-dep_Trfase"/>
</dbReference>
<gene>
    <name evidence="9" type="primary">iscS</name>
    <name evidence="9" type="ORF">SNAT2548_LOCUS30571</name>
</gene>
<evidence type="ECO:0000256" key="5">
    <source>
        <dbReference type="ARBA" id="ARBA00022898"/>
    </source>
</evidence>
<comment type="cofactor">
    <cofactor evidence="1">
        <name>pyridoxal 5'-phosphate</name>
        <dbReference type="ChEBI" id="CHEBI:597326"/>
    </cofactor>
</comment>
<dbReference type="EMBL" id="CAJNDS010002612">
    <property type="protein sequence ID" value="CAE7544904.1"/>
    <property type="molecule type" value="Genomic_DNA"/>
</dbReference>
<keyword evidence="7" id="KW-0411">Iron-sulfur</keyword>
<dbReference type="InterPro" id="IPR015422">
    <property type="entry name" value="PyrdxlP-dep_Trfase_small"/>
</dbReference>
<keyword evidence="5" id="KW-0663">Pyridoxal phosphate</keyword>
<organism evidence="9 10">
    <name type="scientific">Symbiodinium natans</name>
    <dbReference type="NCBI Taxonomy" id="878477"/>
    <lineage>
        <taxon>Eukaryota</taxon>
        <taxon>Sar</taxon>
        <taxon>Alveolata</taxon>
        <taxon>Dinophyceae</taxon>
        <taxon>Suessiales</taxon>
        <taxon>Symbiodiniaceae</taxon>
        <taxon>Symbiodinium</taxon>
    </lineage>
</organism>
<dbReference type="FunFam" id="3.40.640.10:FF:000084">
    <property type="entry name" value="IscS-like cysteine desulfurase"/>
    <property type="match status" value="1"/>
</dbReference>
<dbReference type="InterPro" id="IPR000192">
    <property type="entry name" value="Aminotrans_V_dom"/>
</dbReference>
<dbReference type="OrthoDB" id="10250117at2759"/>
<evidence type="ECO:0000256" key="7">
    <source>
        <dbReference type="ARBA" id="ARBA00023014"/>
    </source>
</evidence>
<dbReference type="InterPro" id="IPR015421">
    <property type="entry name" value="PyrdxlP-dep_Trfase_major"/>
</dbReference>
<dbReference type="InterPro" id="IPR016454">
    <property type="entry name" value="Cysteine_dSase"/>
</dbReference>
<evidence type="ECO:0000259" key="8">
    <source>
        <dbReference type="Pfam" id="PF00266"/>
    </source>
</evidence>
<protein>
    <submittedName>
        <fullName evidence="9">IscS protein</fullName>
    </submittedName>
</protein>
<accession>A0A812TW02</accession>
<feature type="domain" description="Aminotransferase class V" evidence="8">
    <location>
        <begin position="62"/>
        <end position="430"/>
    </location>
</feature>
<dbReference type="Gene3D" id="3.90.1150.10">
    <property type="entry name" value="Aspartate Aminotransferase, domain 1"/>
    <property type="match status" value="1"/>
</dbReference>
<dbReference type="GO" id="GO:0051536">
    <property type="term" value="F:iron-sulfur cluster binding"/>
    <property type="evidence" value="ECO:0007669"/>
    <property type="project" value="UniProtKB-KW"/>
</dbReference>
<evidence type="ECO:0000256" key="6">
    <source>
        <dbReference type="ARBA" id="ARBA00023004"/>
    </source>
</evidence>
<dbReference type="AlphaFoldDB" id="A0A812TW02"/>
<keyword evidence="4" id="KW-0479">Metal-binding</keyword>
<evidence type="ECO:0000256" key="3">
    <source>
        <dbReference type="ARBA" id="ARBA00022679"/>
    </source>
</evidence>
<dbReference type="SUPFAM" id="SSF53383">
    <property type="entry name" value="PLP-dependent transferases"/>
    <property type="match status" value="1"/>
</dbReference>
<evidence type="ECO:0000313" key="10">
    <source>
        <dbReference type="Proteomes" id="UP000604046"/>
    </source>
</evidence>